<dbReference type="EMBL" id="CP000613">
    <property type="protein sequence ID" value="ACI98537.1"/>
    <property type="molecule type" value="Genomic_DNA"/>
</dbReference>
<dbReference type="RefSeq" id="WP_012566326.1">
    <property type="nucleotide sequence ID" value="NC_011420.2"/>
</dbReference>
<dbReference type="InterPro" id="IPR038042">
    <property type="entry name" value="Gp37-like"/>
</dbReference>
<dbReference type="InterPro" id="IPR035934">
    <property type="entry name" value="Phage_tail_protein-like_sf"/>
</dbReference>
<dbReference type="OrthoDB" id="5524073at2"/>
<dbReference type="AlphaFoldDB" id="B6IMF8"/>
<dbReference type="HOGENOM" id="CLU_129259_1_0_5"/>
<gene>
    <name evidence="1" type="ordered locus">RC1_1121</name>
</gene>
<protein>
    <recommendedName>
        <fullName evidence="3">Gp37 protein</fullName>
    </recommendedName>
</protein>
<dbReference type="InterPro" id="IPR018602">
    <property type="entry name" value="Gp37/STM4215"/>
</dbReference>
<name>B6IMF8_RHOCS</name>
<evidence type="ECO:0008006" key="3">
    <source>
        <dbReference type="Google" id="ProtNLM"/>
    </source>
</evidence>
<dbReference type="Proteomes" id="UP000001591">
    <property type="component" value="Chromosome"/>
</dbReference>
<dbReference type="Gene3D" id="3.30.2000.10">
    <property type="entry name" value="Phage tail protein-like"/>
    <property type="match status" value="1"/>
</dbReference>
<dbReference type="SUPFAM" id="SSF143749">
    <property type="entry name" value="Phage tail protein-like"/>
    <property type="match status" value="1"/>
</dbReference>
<dbReference type="Pfam" id="PF09646">
    <property type="entry name" value="Gp37"/>
    <property type="match status" value="1"/>
</dbReference>
<reference evidence="1 2" key="1">
    <citation type="journal article" date="2010" name="BMC Genomics">
        <title>Metabolic flexibility revealed in the genome of the cyst-forming alpha-1 proteobacterium Rhodospirillum centenum.</title>
        <authorList>
            <person name="Lu Y.K."/>
            <person name="Marden J."/>
            <person name="Han M."/>
            <person name="Swingley W.D."/>
            <person name="Mastrian S.D."/>
            <person name="Chowdhury S.R."/>
            <person name="Hao J."/>
            <person name="Helmy T."/>
            <person name="Kim S."/>
            <person name="Kurdoglu A.A."/>
            <person name="Matthies H.J."/>
            <person name="Rollo D."/>
            <person name="Stothard P."/>
            <person name="Blankenship R.E."/>
            <person name="Bauer C.E."/>
            <person name="Touchman J.W."/>
        </authorList>
    </citation>
    <scope>NUCLEOTIDE SEQUENCE [LARGE SCALE GENOMIC DNA]</scope>
    <source>
        <strain evidence="2">ATCC 51521 / SW</strain>
    </source>
</reference>
<accession>B6IMF8</accession>
<organism evidence="1 2">
    <name type="scientific">Rhodospirillum centenum (strain ATCC 51521 / SW)</name>
    <dbReference type="NCBI Taxonomy" id="414684"/>
    <lineage>
        <taxon>Bacteria</taxon>
        <taxon>Pseudomonadati</taxon>
        <taxon>Pseudomonadota</taxon>
        <taxon>Alphaproteobacteria</taxon>
        <taxon>Rhodospirillales</taxon>
        <taxon>Rhodospirillaceae</taxon>
        <taxon>Rhodospirillum</taxon>
    </lineage>
</organism>
<evidence type="ECO:0000313" key="1">
    <source>
        <dbReference type="EMBL" id="ACI98537.1"/>
    </source>
</evidence>
<dbReference type="KEGG" id="rce:RC1_1121"/>
<keyword evidence="2" id="KW-1185">Reference proteome</keyword>
<proteinExistence type="predicted"/>
<dbReference type="eggNOG" id="ENOG502Z8EE">
    <property type="taxonomic scope" value="Bacteria"/>
</dbReference>
<dbReference type="STRING" id="414684.RC1_1121"/>
<sequence length="164" mass="17744">MFVDDMVSAIVARLAAVLPSLKAEAFPDDPANYRLYHPTGAALVIYGGSRYGEPDSLGAIVQKRLAEFDVTLLLRNLRGPTGANTHVDAIRLALTGFKVAGGGSKLRPVRDRFVAHDSGVWRFEITFVAAIPAIEQLEEDLVPLLKRLTFTGDDGTTEVPKEAP</sequence>
<evidence type="ECO:0000313" key="2">
    <source>
        <dbReference type="Proteomes" id="UP000001591"/>
    </source>
</evidence>